<comment type="caution">
    <text evidence="1">The sequence shown here is derived from an EMBL/GenBank/DDBJ whole genome shotgun (WGS) entry which is preliminary data.</text>
</comment>
<reference evidence="1" key="1">
    <citation type="journal article" date="2019" name="Sci. Rep.">
        <title>Draft genome of Tanacetum cinerariifolium, the natural source of mosquito coil.</title>
        <authorList>
            <person name="Yamashiro T."/>
            <person name="Shiraishi A."/>
            <person name="Satake H."/>
            <person name="Nakayama K."/>
        </authorList>
    </citation>
    <scope>NUCLEOTIDE SEQUENCE</scope>
</reference>
<keyword evidence="1" id="KW-0808">Transferase</keyword>
<organism evidence="1">
    <name type="scientific">Tanacetum cinerariifolium</name>
    <name type="common">Dalmatian daisy</name>
    <name type="synonym">Chrysanthemum cinerariifolium</name>
    <dbReference type="NCBI Taxonomy" id="118510"/>
    <lineage>
        <taxon>Eukaryota</taxon>
        <taxon>Viridiplantae</taxon>
        <taxon>Streptophyta</taxon>
        <taxon>Embryophyta</taxon>
        <taxon>Tracheophyta</taxon>
        <taxon>Spermatophyta</taxon>
        <taxon>Magnoliopsida</taxon>
        <taxon>eudicotyledons</taxon>
        <taxon>Gunneridae</taxon>
        <taxon>Pentapetalae</taxon>
        <taxon>asterids</taxon>
        <taxon>campanulids</taxon>
        <taxon>Asterales</taxon>
        <taxon>Asteraceae</taxon>
        <taxon>Asteroideae</taxon>
        <taxon>Anthemideae</taxon>
        <taxon>Anthemidinae</taxon>
        <taxon>Tanacetum</taxon>
    </lineage>
</organism>
<evidence type="ECO:0000313" key="1">
    <source>
        <dbReference type="EMBL" id="GFC54608.1"/>
    </source>
</evidence>
<dbReference type="EMBL" id="BKCJ010961883">
    <property type="protein sequence ID" value="GFC54608.1"/>
    <property type="molecule type" value="Genomic_DNA"/>
</dbReference>
<proteinExistence type="predicted"/>
<protein>
    <submittedName>
        <fullName evidence="1">Reverse transcriptase domain-containing protein</fullName>
    </submittedName>
</protein>
<feature type="non-terminal residue" evidence="1">
    <location>
        <position position="1"/>
    </location>
</feature>
<sequence>GRSFLRTGHALIDVYGEEITLREPIVKSSSPTLTPFGESDFFLEEIEDFLNDDSIPTGIENSVYDPEGDILFLEKLLNEDPFQLPSMDLKLAEETKAKSSVEEPPELELKELPSHLEYTFLEDSNKLPVIIAKDLKVVEKEGLINVLKSHKRAIAWKIFDIKGIDPRFCTHKILMEEDYKPAVQS</sequence>
<keyword evidence="1" id="KW-0695">RNA-directed DNA polymerase</keyword>
<gene>
    <name evidence="1" type="ORF">Tci_826578</name>
</gene>
<keyword evidence="1" id="KW-0548">Nucleotidyltransferase</keyword>
<name>A0A699Q485_TANCI</name>
<dbReference type="AlphaFoldDB" id="A0A699Q485"/>
<accession>A0A699Q485</accession>
<dbReference type="GO" id="GO:0003964">
    <property type="term" value="F:RNA-directed DNA polymerase activity"/>
    <property type="evidence" value="ECO:0007669"/>
    <property type="project" value="UniProtKB-KW"/>
</dbReference>